<dbReference type="RefSeq" id="WP_126415167.1">
    <property type="nucleotide sequence ID" value="NZ_JASPER010000054.1"/>
</dbReference>
<dbReference type="AlphaFoldDB" id="A0A3S4VZB2"/>
<evidence type="ECO:0000313" key="2">
    <source>
        <dbReference type="Proteomes" id="UP000268658"/>
    </source>
</evidence>
<sequence length="271" mass="29348">MARLDTGGYTPVLILGDAEWLSVRAVAMGGRIPRDRVARRLRRSGILDDQGITPSVAPALHGVTGATRHLDVARFEPTRPGQRAEAWIGPQRATIVKHEPDGYHIYGLDECEVASAFVELLDVRPRPNIDLGPRVLPQQVYSIIDSGELDALTSELAGLARRLDRGGEPGQLGGPTPLTDGFASGQWTLSLISTSVPRDGGWEVVGSMTTLSVLECLYELIPRSVADALDSGAPPEVVTQKAEADMPEELVLEHMTSLELWVRVSPWFFAA</sequence>
<dbReference type="Proteomes" id="UP000268658">
    <property type="component" value="Chromosome"/>
</dbReference>
<name>A0A3S4VZB2_ACTVI</name>
<dbReference type="EMBL" id="LR134477">
    <property type="protein sequence ID" value="VEI18718.1"/>
    <property type="molecule type" value="Genomic_DNA"/>
</dbReference>
<organism evidence="1 2">
    <name type="scientific">Actinomyces viscosus</name>
    <dbReference type="NCBI Taxonomy" id="1656"/>
    <lineage>
        <taxon>Bacteria</taxon>
        <taxon>Bacillati</taxon>
        <taxon>Actinomycetota</taxon>
        <taxon>Actinomycetes</taxon>
        <taxon>Actinomycetales</taxon>
        <taxon>Actinomycetaceae</taxon>
        <taxon>Actinomyces</taxon>
    </lineage>
</organism>
<dbReference type="KEGG" id="avc:NCTC10951_02858"/>
<evidence type="ECO:0000313" key="1">
    <source>
        <dbReference type="EMBL" id="VEI18718.1"/>
    </source>
</evidence>
<proteinExistence type="predicted"/>
<accession>A0A3S4VZB2</accession>
<dbReference type="OrthoDB" id="3251484at2"/>
<gene>
    <name evidence="1" type="ORF">NCTC10951_02858</name>
</gene>
<protein>
    <submittedName>
        <fullName evidence="1">Uncharacterized protein</fullName>
    </submittedName>
</protein>
<reference evidence="1 2" key="1">
    <citation type="submission" date="2018-12" db="EMBL/GenBank/DDBJ databases">
        <authorList>
            <consortium name="Pathogen Informatics"/>
        </authorList>
    </citation>
    <scope>NUCLEOTIDE SEQUENCE [LARGE SCALE GENOMIC DNA]</scope>
    <source>
        <strain evidence="1 2">NCTC10951</strain>
    </source>
</reference>